<dbReference type="EMBL" id="CAXKWB010005921">
    <property type="protein sequence ID" value="CAL4080546.1"/>
    <property type="molecule type" value="Genomic_DNA"/>
</dbReference>
<evidence type="ECO:0000313" key="3">
    <source>
        <dbReference type="Proteomes" id="UP001497623"/>
    </source>
</evidence>
<reference evidence="2 3" key="1">
    <citation type="submission" date="2024-05" db="EMBL/GenBank/DDBJ databases">
        <authorList>
            <person name="Wallberg A."/>
        </authorList>
    </citation>
    <scope>NUCLEOTIDE SEQUENCE [LARGE SCALE GENOMIC DNA]</scope>
</reference>
<evidence type="ECO:0000313" key="2">
    <source>
        <dbReference type="EMBL" id="CAL4080546.1"/>
    </source>
</evidence>
<feature type="compositionally biased region" description="Low complexity" evidence="1">
    <location>
        <begin position="104"/>
        <end position="114"/>
    </location>
</feature>
<proteinExistence type="predicted"/>
<dbReference type="Proteomes" id="UP001497623">
    <property type="component" value="Unassembled WGS sequence"/>
</dbReference>
<organism evidence="2 3">
    <name type="scientific">Meganyctiphanes norvegica</name>
    <name type="common">Northern krill</name>
    <name type="synonym">Thysanopoda norvegica</name>
    <dbReference type="NCBI Taxonomy" id="48144"/>
    <lineage>
        <taxon>Eukaryota</taxon>
        <taxon>Metazoa</taxon>
        <taxon>Ecdysozoa</taxon>
        <taxon>Arthropoda</taxon>
        <taxon>Crustacea</taxon>
        <taxon>Multicrustacea</taxon>
        <taxon>Malacostraca</taxon>
        <taxon>Eumalacostraca</taxon>
        <taxon>Eucarida</taxon>
        <taxon>Euphausiacea</taxon>
        <taxon>Euphausiidae</taxon>
        <taxon>Meganyctiphanes</taxon>
    </lineage>
</organism>
<sequence length="134" mass="14902">MGYPVAQQYQGYNRDQPSRNTLVNTNSLQPGVGILVTQRQLSSRGSQGKSNELSLSQNGNLPLEKQPTVTPRIEDITTNRELVSQGSQTYTNEASNDIRENSTKENQTTTTTKSNDVESNKPLKSSLGDWRNSW</sequence>
<feature type="region of interest" description="Disordered" evidence="1">
    <location>
        <begin position="39"/>
        <end position="134"/>
    </location>
</feature>
<evidence type="ECO:0000256" key="1">
    <source>
        <dbReference type="SAM" id="MobiDB-lite"/>
    </source>
</evidence>
<feature type="compositionally biased region" description="Polar residues" evidence="1">
    <location>
        <begin position="79"/>
        <end position="95"/>
    </location>
</feature>
<name>A0AAV2QDS8_MEGNR</name>
<comment type="caution">
    <text evidence="2">The sequence shown here is derived from an EMBL/GenBank/DDBJ whole genome shotgun (WGS) entry which is preliminary data.</text>
</comment>
<gene>
    <name evidence="2" type="ORF">MNOR_LOCUS11312</name>
</gene>
<feature type="compositionally biased region" description="Polar residues" evidence="1">
    <location>
        <begin position="39"/>
        <end position="60"/>
    </location>
</feature>
<accession>A0AAV2QDS8</accession>
<protein>
    <submittedName>
        <fullName evidence="2">Uncharacterized protein</fullName>
    </submittedName>
</protein>
<keyword evidence="3" id="KW-1185">Reference proteome</keyword>
<dbReference type="AlphaFoldDB" id="A0AAV2QDS8"/>